<dbReference type="EMBL" id="MRVG01000008">
    <property type="protein sequence ID" value="PMB66279.1"/>
    <property type="molecule type" value="Genomic_DNA"/>
</dbReference>
<sequence length="83" mass="9137">MDDQDSLGIVIFYEKALTLYPIKKMSPQNKNAAERTLRNLTTQRGTTNIWAGIDMALDMFEEADTTGQVPAIILLSDGVTTCA</sequence>
<organism evidence="2 3">
    <name type="scientific">Beauveria bassiana</name>
    <name type="common">White muscardine disease fungus</name>
    <name type="synonym">Tritirachium shiotae</name>
    <dbReference type="NCBI Taxonomy" id="176275"/>
    <lineage>
        <taxon>Eukaryota</taxon>
        <taxon>Fungi</taxon>
        <taxon>Dikarya</taxon>
        <taxon>Ascomycota</taxon>
        <taxon>Pezizomycotina</taxon>
        <taxon>Sordariomycetes</taxon>
        <taxon>Hypocreomycetidae</taxon>
        <taxon>Hypocreales</taxon>
        <taxon>Cordycipitaceae</taxon>
        <taxon>Beauveria</taxon>
    </lineage>
</organism>
<gene>
    <name evidence="2" type="ORF">BM221_007266</name>
</gene>
<feature type="domain" description="VWFA" evidence="1">
    <location>
        <begin position="4"/>
        <end position="78"/>
    </location>
</feature>
<evidence type="ECO:0000259" key="1">
    <source>
        <dbReference type="Pfam" id="PF13519"/>
    </source>
</evidence>
<dbReference type="Pfam" id="PF13519">
    <property type="entry name" value="VWA_2"/>
    <property type="match status" value="1"/>
</dbReference>
<evidence type="ECO:0000313" key="2">
    <source>
        <dbReference type="EMBL" id="PMB66279.1"/>
    </source>
</evidence>
<protein>
    <recommendedName>
        <fullName evidence="1">VWFA domain-containing protein</fullName>
    </recommendedName>
</protein>
<dbReference type="Proteomes" id="UP000235728">
    <property type="component" value="Unassembled WGS sequence"/>
</dbReference>
<accession>A0A2N6NG68</accession>
<dbReference type="InterPro" id="IPR002035">
    <property type="entry name" value="VWF_A"/>
</dbReference>
<dbReference type="SUPFAM" id="SSF53300">
    <property type="entry name" value="vWA-like"/>
    <property type="match status" value="1"/>
</dbReference>
<comment type="caution">
    <text evidence="2">The sequence shown here is derived from an EMBL/GenBank/DDBJ whole genome shotgun (WGS) entry which is preliminary data.</text>
</comment>
<reference evidence="2 3" key="1">
    <citation type="journal article" date="2016" name="Appl. Microbiol. Biotechnol.">
        <title>Characterization of T-DNA insertion mutants with decreased virulence in the entomopathogenic fungus Beauveria bassiana JEF-007.</title>
        <authorList>
            <person name="Kim S."/>
            <person name="Lee S.J."/>
            <person name="Nai Y.S."/>
            <person name="Yu J.S."/>
            <person name="Lee M.R."/>
            <person name="Yang Y.T."/>
            <person name="Kim J.S."/>
        </authorList>
    </citation>
    <scope>NUCLEOTIDE SEQUENCE [LARGE SCALE GENOMIC DNA]</scope>
    <source>
        <strain evidence="2 3">JEF-007</strain>
    </source>
</reference>
<dbReference type="AlphaFoldDB" id="A0A2N6NG68"/>
<evidence type="ECO:0000313" key="3">
    <source>
        <dbReference type="Proteomes" id="UP000235728"/>
    </source>
</evidence>
<proteinExistence type="predicted"/>
<dbReference type="Gene3D" id="3.40.50.410">
    <property type="entry name" value="von Willebrand factor, type A domain"/>
    <property type="match status" value="1"/>
</dbReference>
<dbReference type="InterPro" id="IPR036465">
    <property type="entry name" value="vWFA_dom_sf"/>
</dbReference>
<name>A0A2N6NG68_BEABA</name>